<organism evidence="2 4">
    <name type="scientific">Methanobacterium veterum</name>
    <dbReference type="NCBI Taxonomy" id="408577"/>
    <lineage>
        <taxon>Archaea</taxon>
        <taxon>Methanobacteriati</taxon>
        <taxon>Methanobacteriota</taxon>
        <taxon>Methanomada group</taxon>
        <taxon>Methanobacteria</taxon>
        <taxon>Methanobacteriales</taxon>
        <taxon>Methanobacteriaceae</taxon>
        <taxon>Methanobacterium</taxon>
    </lineage>
</organism>
<sequence>MLEKIKNIYNFYVERYKKRFLYCFAIYYGLVIVGMVIGLLYPPISTGTGGNISSQFSTVFPGLLQAIGAGDVIKVILTIFVFNSILGSFLAITVLNLIGIGTLVFIYRPIMWGLIYAPTSPHAAILLIAVIPTLILEGVAYIIAFAASLDFVLAIAKPKALGEESRFKAWKKAWAYNLKSYVLVLIMLFVAAVVESVTIISLARV</sequence>
<keyword evidence="4" id="KW-1185">Reference proteome</keyword>
<dbReference type="InterPro" id="IPR002798">
    <property type="entry name" value="SpoIIM-like"/>
</dbReference>
<evidence type="ECO:0000313" key="2">
    <source>
        <dbReference type="EMBL" id="MCZ3364474.1"/>
    </source>
</evidence>
<dbReference type="Proteomes" id="UP001074446">
    <property type="component" value="Unassembled WGS sequence"/>
</dbReference>
<comment type="caution">
    <text evidence="2">The sequence shown here is derived from an EMBL/GenBank/DDBJ whole genome shotgun (WGS) entry which is preliminary data.</text>
</comment>
<gene>
    <name evidence="3" type="ORF">O3H35_06235</name>
    <name evidence="2" type="ORF">O3H54_01130</name>
</gene>
<proteinExistence type="predicted"/>
<reference evidence="2" key="1">
    <citation type="submission" date="2022-12" db="EMBL/GenBank/DDBJ databases">
        <title>Reclassification of two methanogenic archaea species isolated from the Kolyma lowland permafrost.</title>
        <authorList>
            <person name="Trubitsyn V.E."/>
            <person name="Rivkina E.M."/>
            <person name="Shcherbakova V.A."/>
        </authorList>
    </citation>
    <scope>NUCLEOTIDE SEQUENCE</scope>
    <source>
        <strain evidence="2">M2</strain>
        <strain evidence="3">MK4</strain>
    </source>
</reference>
<evidence type="ECO:0000256" key="1">
    <source>
        <dbReference type="SAM" id="Phobius"/>
    </source>
</evidence>
<dbReference type="Proteomes" id="UP001068021">
    <property type="component" value="Unassembled WGS sequence"/>
</dbReference>
<evidence type="ECO:0000313" key="4">
    <source>
        <dbReference type="Proteomes" id="UP001068021"/>
    </source>
</evidence>
<dbReference type="AlphaFoldDB" id="A0A9E4ZST2"/>
<keyword evidence="1" id="KW-0812">Transmembrane</keyword>
<dbReference type="EMBL" id="JAPVER010000018">
    <property type="protein sequence ID" value="MCZ3364474.1"/>
    <property type="molecule type" value="Genomic_DNA"/>
</dbReference>
<keyword evidence="1" id="KW-1133">Transmembrane helix</keyword>
<protein>
    <submittedName>
        <fullName evidence="2">Stage II sporulation protein M</fullName>
    </submittedName>
</protein>
<feature type="transmembrane region" description="Helical" evidence="1">
    <location>
        <begin position="20"/>
        <end position="42"/>
    </location>
</feature>
<dbReference type="Pfam" id="PF01944">
    <property type="entry name" value="SpoIIM"/>
    <property type="match status" value="1"/>
</dbReference>
<feature type="transmembrane region" description="Helical" evidence="1">
    <location>
        <begin position="181"/>
        <end position="203"/>
    </location>
</feature>
<name>A0A9E4ZST2_9EURY</name>
<accession>A0A9E4ZST2</accession>
<feature type="transmembrane region" description="Helical" evidence="1">
    <location>
        <begin position="123"/>
        <end position="156"/>
    </location>
</feature>
<evidence type="ECO:0000313" key="3">
    <source>
        <dbReference type="EMBL" id="MCZ3372226.1"/>
    </source>
</evidence>
<feature type="transmembrane region" description="Helical" evidence="1">
    <location>
        <begin position="89"/>
        <end position="111"/>
    </location>
</feature>
<dbReference type="EMBL" id="JAPVES010000030">
    <property type="protein sequence ID" value="MCZ3372226.1"/>
    <property type="molecule type" value="Genomic_DNA"/>
</dbReference>
<keyword evidence="1" id="KW-0472">Membrane</keyword>
<dbReference type="RefSeq" id="WP_048081258.1">
    <property type="nucleotide sequence ID" value="NZ_JAPVER010000018.1"/>
</dbReference>
<feature type="transmembrane region" description="Helical" evidence="1">
    <location>
        <begin position="62"/>
        <end position="82"/>
    </location>
</feature>